<sequence>MLILSSATIVIGPFNVAYAHTFQGGESAEFLTMVQVIKTETALAGNNTGSADKDIAIDHIEHASEALTNSTLKEIAERNQRLATDLPASIEQLRMSISSGVSASQIEQDVKTISDLLDETVQVRIEKSQLTNSTVQAVIVANLVNEALEHYGEAIGYEGNMTDMSSMAGMTSSMSGNESSTTSSSMSMNTGSSSNSGSTQGMNSSNISSSSGSSGMSMSKAVIVSEANYQSAKAFAQKAWGLYQQIKPQATDGGSGNSVEKLDKSFPAFLSAIESKASAMDIMSIAHLQIHPNLMTAYNLQVVPEFPIPLLISLPALAAAVLYGRFRMNAKNSGGDGGSAAGNGGSPKEQ</sequence>
<feature type="region of interest" description="Disordered" evidence="1">
    <location>
        <begin position="166"/>
        <end position="214"/>
    </location>
</feature>
<keyword evidence="2" id="KW-0812">Transmembrane</keyword>
<keyword evidence="2" id="KW-0472">Membrane</keyword>
<gene>
    <name evidence="3" type="ORF">NTE_03472</name>
</gene>
<keyword evidence="4" id="KW-1185">Reference proteome</keyword>
<feature type="transmembrane region" description="Helical" evidence="2">
    <location>
        <begin position="306"/>
        <end position="324"/>
    </location>
</feature>
<evidence type="ECO:0000256" key="1">
    <source>
        <dbReference type="SAM" id="MobiDB-lite"/>
    </source>
</evidence>
<keyword evidence="2" id="KW-1133">Transmembrane helix</keyword>
<protein>
    <submittedName>
        <fullName evidence="3">Uncharacterized protein</fullName>
    </submittedName>
</protein>
<reference evidence="3 4" key="1">
    <citation type="journal article" date="2014" name="PLoS ONE">
        <title>Genome Sequence of Candidatus Nitrososphaera evergladensis from Group I.1b Enriched from Everglades Soil Reveals Novel Genomic Features of the Ammonia-Oxidizing Archaea.</title>
        <authorList>
            <person name="Zhalnina K.V."/>
            <person name="Dias R."/>
            <person name="Leonard M.T."/>
            <person name="Dorr de Quadros P."/>
            <person name="Camargo F.A."/>
            <person name="Drew J.C."/>
            <person name="Farmerie W.G."/>
            <person name="Daroub S.H."/>
            <person name="Triplett E.W."/>
        </authorList>
    </citation>
    <scope>NUCLEOTIDE SEQUENCE [LARGE SCALE GENOMIC DNA]</scope>
    <source>
        <strain evidence="3 4">SR1</strain>
    </source>
</reference>
<dbReference type="AlphaFoldDB" id="A0A075MW73"/>
<evidence type="ECO:0000313" key="3">
    <source>
        <dbReference type="EMBL" id="AIF85500.1"/>
    </source>
</evidence>
<name>A0A075MW73_9ARCH</name>
<dbReference type="EMBL" id="CP007174">
    <property type="protein sequence ID" value="AIF85500.1"/>
    <property type="molecule type" value="Genomic_DNA"/>
</dbReference>
<evidence type="ECO:0000313" key="4">
    <source>
        <dbReference type="Proteomes" id="UP000028194"/>
    </source>
</evidence>
<evidence type="ECO:0000256" key="2">
    <source>
        <dbReference type="SAM" id="Phobius"/>
    </source>
</evidence>
<accession>A0A075MW73</accession>
<dbReference type="Proteomes" id="UP000028194">
    <property type="component" value="Chromosome"/>
</dbReference>
<dbReference type="HOGENOM" id="CLU_851570_0_0_2"/>
<organism evidence="3 4">
    <name type="scientific">Candidatus Nitrososphaera evergladensis SR1</name>
    <dbReference type="NCBI Taxonomy" id="1459636"/>
    <lineage>
        <taxon>Archaea</taxon>
        <taxon>Nitrososphaerota</taxon>
        <taxon>Nitrososphaeria</taxon>
        <taxon>Nitrososphaerales</taxon>
        <taxon>Nitrososphaeraceae</taxon>
        <taxon>Nitrososphaera</taxon>
    </lineage>
</organism>
<dbReference type="KEGG" id="nev:NTE_03472"/>
<proteinExistence type="predicted"/>